<dbReference type="GO" id="GO:0008250">
    <property type="term" value="C:oligosaccharyltransferase complex"/>
    <property type="evidence" value="ECO:0007669"/>
    <property type="project" value="TreeGrafter"/>
</dbReference>
<dbReference type="InterPro" id="IPR005013">
    <property type="entry name" value="DDOST_48_kDa_subunit"/>
</dbReference>
<name>A0A830CE89_9LAMI</name>
<protein>
    <submittedName>
        <fullName evidence="1">Dolichyl-diphosphooligosaccharide--protein glycosyltransferase 48 kDa subunit</fullName>
    </submittedName>
</protein>
<dbReference type="UniPathway" id="UPA00378"/>
<dbReference type="PANTHER" id="PTHR10830">
    <property type="entry name" value="DOLICHYL-DIPHOSPHOOLIGOSACCHARIDE--PROTEIN GLYCOSYLTRANSFERASE 48 KDA SUBUNIT"/>
    <property type="match status" value="1"/>
</dbReference>
<gene>
    <name evidence="1" type="ORF">PHJA_001896700</name>
</gene>
<organism evidence="1 2">
    <name type="scientific">Phtheirospermum japonicum</name>
    <dbReference type="NCBI Taxonomy" id="374723"/>
    <lineage>
        <taxon>Eukaryota</taxon>
        <taxon>Viridiplantae</taxon>
        <taxon>Streptophyta</taxon>
        <taxon>Embryophyta</taxon>
        <taxon>Tracheophyta</taxon>
        <taxon>Spermatophyta</taxon>
        <taxon>Magnoliopsida</taxon>
        <taxon>eudicotyledons</taxon>
        <taxon>Gunneridae</taxon>
        <taxon>Pentapetalae</taxon>
        <taxon>asterids</taxon>
        <taxon>lamiids</taxon>
        <taxon>Lamiales</taxon>
        <taxon>Orobanchaceae</taxon>
        <taxon>Orobanchaceae incertae sedis</taxon>
        <taxon>Phtheirospermum</taxon>
    </lineage>
</organism>
<dbReference type="PANTHER" id="PTHR10830:SF0">
    <property type="entry name" value="DOLICHYL-DIPHOSPHOOLIGOSACCHARIDE--PROTEIN GLYCOSYLTRANSFERASE 48 KDA SUBUNIT"/>
    <property type="match status" value="1"/>
</dbReference>
<keyword evidence="2" id="KW-1185">Reference proteome</keyword>
<accession>A0A830CE89</accession>
<keyword evidence="1" id="KW-0808">Transferase</keyword>
<dbReference type="EMBL" id="BMAC01000492">
    <property type="protein sequence ID" value="GFP97526.1"/>
    <property type="molecule type" value="Genomic_DNA"/>
</dbReference>
<dbReference type="GO" id="GO:0018279">
    <property type="term" value="P:protein N-linked glycosylation via asparagine"/>
    <property type="evidence" value="ECO:0007669"/>
    <property type="project" value="InterPro"/>
</dbReference>
<dbReference type="OrthoDB" id="1302255at2759"/>
<dbReference type="AlphaFoldDB" id="A0A830CE89"/>
<sequence>MGNSEFPNGSCRNVSNDDVIVDKNGGDVAECEYIEMLNGFVNILPRLGITQFFYYMLLLGHDLILTADASTSELIREIAVECGVDFDEDPAALVINHTSYAVSETEGDHTLIASDDFIQSEVILGSKKIEPISALDTLPPRRDNDGDNNNIENRDYDGKSYARFLPRRQFPLGISLGKESQLGISLGKKSRLRISLGKEISLSSRAANVMGSDGQIRAGRLLSSTHFLADWI</sequence>
<evidence type="ECO:0000313" key="1">
    <source>
        <dbReference type="EMBL" id="GFP97526.1"/>
    </source>
</evidence>
<reference evidence="1" key="1">
    <citation type="submission" date="2020-07" db="EMBL/GenBank/DDBJ databases">
        <title>Ethylene signaling mediates host invasion by parasitic plants.</title>
        <authorList>
            <person name="Yoshida S."/>
        </authorList>
    </citation>
    <scope>NUCLEOTIDE SEQUENCE</scope>
    <source>
        <strain evidence="1">Okayama</strain>
    </source>
</reference>
<dbReference type="GO" id="GO:0016740">
    <property type="term" value="F:transferase activity"/>
    <property type="evidence" value="ECO:0007669"/>
    <property type="project" value="UniProtKB-KW"/>
</dbReference>
<comment type="caution">
    <text evidence="1">The sequence shown here is derived from an EMBL/GenBank/DDBJ whole genome shotgun (WGS) entry which is preliminary data.</text>
</comment>
<proteinExistence type="predicted"/>
<dbReference type="Proteomes" id="UP000653305">
    <property type="component" value="Unassembled WGS sequence"/>
</dbReference>
<evidence type="ECO:0000313" key="2">
    <source>
        <dbReference type="Proteomes" id="UP000653305"/>
    </source>
</evidence>